<dbReference type="PROSITE" id="PS50850">
    <property type="entry name" value="MFS"/>
    <property type="match status" value="1"/>
</dbReference>
<feature type="transmembrane region" description="Helical" evidence="4">
    <location>
        <begin position="7"/>
        <end position="26"/>
    </location>
</feature>
<comment type="caution">
    <text evidence="6">The sequence shown here is derived from an EMBL/GenBank/DDBJ whole genome shotgun (WGS) entry which is preliminary data.</text>
</comment>
<dbReference type="Proteomes" id="UP000182253">
    <property type="component" value="Unassembled WGS sequence"/>
</dbReference>
<dbReference type="Gene3D" id="1.20.1250.20">
    <property type="entry name" value="MFS general substrate transporter like domains"/>
    <property type="match status" value="2"/>
</dbReference>
<sequence>MKPLNILYFFSFFVSIQFAATTYINSSFLAQFVSEKNVGLIYALASLIATTLLFLLPRITVQIGNYRVSNIILLAIIFSLVGLWQALDANSGIVMFILYFVMNLLIAFSRDIFIEKYSRDKIAGRARGAALTAINLGFVLAPLAAGILAQKSFNNVYLLAALLTLPAFFFLIPFKNFHDPHYKPTKLNEVWEKFKANPSIFKIYLTNFILQFFYVWMVIFMPIYLNRHIGFSFEQIGLIFTIMLLPFVLIQYPLGRLADKIGEKSILTAGLIIAGLATLVIPFITASNLILWAIILFATRIGAATIEVMTESYFFRKVSASDSELIGFFRNTYPVANIIAPIVASLVFLFTSFQGLFGILAIILFASIYLSQTLNNH</sequence>
<feature type="transmembrane region" description="Helical" evidence="4">
    <location>
        <begin position="236"/>
        <end position="254"/>
    </location>
</feature>
<proteinExistence type="predicted"/>
<dbReference type="AlphaFoldDB" id="A0A1F6UVX1"/>
<keyword evidence="3 4" id="KW-0472">Membrane</keyword>
<accession>A0A1F6UVX1</accession>
<feature type="transmembrane region" description="Helical" evidence="4">
    <location>
        <begin position="38"/>
        <end position="56"/>
    </location>
</feature>
<dbReference type="GO" id="GO:0022857">
    <property type="term" value="F:transmembrane transporter activity"/>
    <property type="evidence" value="ECO:0007669"/>
    <property type="project" value="InterPro"/>
</dbReference>
<dbReference type="PANTHER" id="PTHR23526:SF4">
    <property type="entry name" value="INTEGRAL MEMBRANE TRANSPORT PROTEIN"/>
    <property type="match status" value="1"/>
</dbReference>
<evidence type="ECO:0000256" key="2">
    <source>
        <dbReference type="ARBA" id="ARBA00022989"/>
    </source>
</evidence>
<keyword evidence="1 4" id="KW-0812">Transmembrane</keyword>
<dbReference type="Pfam" id="PF07690">
    <property type="entry name" value="MFS_1"/>
    <property type="match status" value="1"/>
</dbReference>
<evidence type="ECO:0000259" key="5">
    <source>
        <dbReference type="PROSITE" id="PS50850"/>
    </source>
</evidence>
<organism evidence="6 7">
    <name type="scientific">Candidatus Nomurabacteria bacterium RIFCSPHIGHO2_01_FULL_39_9</name>
    <dbReference type="NCBI Taxonomy" id="1801735"/>
    <lineage>
        <taxon>Bacteria</taxon>
        <taxon>Candidatus Nomuraibacteriota</taxon>
    </lineage>
</organism>
<evidence type="ECO:0000256" key="4">
    <source>
        <dbReference type="SAM" id="Phobius"/>
    </source>
</evidence>
<dbReference type="STRING" id="1801735.A2645_02095"/>
<feature type="transmembrane region" description="Helical" evidence="4">
    <location>
        <begin position="155"/>
        <end position="174"/>
    </location>
</feature>
<dbReference type="InterPro" id="IPR052528">
    <property type="entry name" value="Sugar_transport-like"/>
</dbReference>
<feature type="transmembrane region" description="Helical" evidence="4">
    <location>
        <begin position="93"/>
        <end position="114"/>
    </location>
</feature>
<evidence type="ECO:0000313" key="7">
    <source>
        <dbReference type="Proteomes" id="UP000182253"/>
    </source>
</evidence>
<dbReference type="EMBL" id="MFTL01000015">
    <property type="protein sequence ID" value="OGI61521.1"/>
    <property type="molecule type" value="Genomic_DNA"/>
</dbReference>
<dbReference type="InterPro" id="IPR020846">
    <property type="entry name" value="MFS_dom"/>
</dbReference>
<keyword evidence="2 4" id="KW-1133">Transmembrane helix</keyword>
<evidence type="ECO:0000256" key="3">
    <source>
        <dbReference type="ARBA" id="ARBA00023136"/>
    </source>
</evidence>
<feature type="transmembrane region" description="Helical" evidence="4">
    <location>
        <begin position="290"/>
        <end position="310"/>
    </location>
</feature>
<dbReference type="InterPro" id="IPR011701">
    <property type="entry name" value="MFS"/>
</dbReference>
<feature type="transmembrane region" description="Helical" evidence="4">
    <location>
        <begin position="266"/>
        <end position="284"/>
    </location>
</feature>
<feature type="transmembrane region" description="Helical" evidence="4">
    <location>
        <begin position="126"/>
        <end position="149"/>
    </location>
</feature>
<dbReference type="InterPro" id="IPR036259">
    <property type="entry name" value="MFS_trans_sf"/>
</dbReference>
<feature type="transmembrane region" description="Helical" evidence="4">
    <location>
        <begin position="356"/>
        <end position="374"/>
    </location>
</feature>
<feature type="transmembrane region" description="Helical" evidence="4">
    <location>
        <begin position="68"/>
        <end position="87"/>
    </location>
</feature>
<name>A0A1F6UVX1_9BACT</name>
<evidence type="ECO:0000256" key="1">
    <source>
        <dbReference type="ARBA" id="ARBA00022692"/>
    </source>
</evidence>
<dbReference type="PANTHER" id="PTHR23526">
    <property type="entry name" value="INTEGRAL MEMBRANE TRANSPORT PROTEIN-RELATED"/>
    <property type="match status" value="1"/>
</dbReference>
<reference evidence="6 7" key="1">
    <citation type="journal article" date="2016" name="Nat. Commun.">
        <title>Thousands of microbial genomes shed light on interconnected biogeochemical processes in an aquifer system.</title>
        <authorList>
            <person name="Anantharaman K."/>
            <person name="Brown C.T."/>
            <person name="Hug L.A."/>
            <person name="Sharon I."/>
            <person name="Castelle C.J."/>
            <person name="Probst A.J."/>
            <person name="Thomas B.C."/>
            <person name="Singh A."/>
            <person name="Wilkins M.J."/>
            <person name="Karaoz U."/>
            <person name="Brodie E.L."/>
            <person name="Williams K.H."/>
            <person name="Hubbard S.S."/>
            <person name="Banfield J.F."/>
        </authorList>
    </citation>
    <scope>NUCLEOTIDE SEQUENCE [LARGE SCALE GENOMIC DNA]</scope>
</reference>
<feature type="transmembrane region" description="Helical" evidence="4">
    <location>
        <begin position="203"/>
        <end position="224"/>
    </location>
</feature>
<gene>
    <name evidence="6" type="ORF">A2645_02095</name>
</gene>
<protein>
    <recommendedName>
        <fullName evidence="5">Major facilitator superfamily (MFS) profile domain-containing protein</fullName>
    </recommendedName>
</protein>
<feature type="domain" description="Major facilitator superfamily (MFS) profile" evidence="5">
    <location>
        <begin position="200"/>
        <end position="377"/>
    </location>
</feature>
<evidence type="ECO:0000313" key="6">
    <source>
        <dbReference type="EMBL" id="OGI61521.1"/>
    </source>
</evidence>
<dbReference type="SUPFAM" id="SSF103473">
    <property type="entry name" value="MFS general substrate transporter"/>
    <property type="match status" value="1"/>
</dbReference>